<keyword evidence="4" id="KW-1185">Reference proteome</keyword>
<feature type="chain" id="PRO_5045817160" description="DUF2059 domain-containing protein" evidence="1">
    <location>
        <begin position="28"/>
        <end position="170"/>
    </location>
</feature>
<dbReference type="EMBL" id="FXTT01000002">
    <property type="protein sequence ID" value="SMP18602.1"/>
    <property type="molecule type" value="Genomic_DNA"/>
</dbReference>
<dbReference type="InterPro" id="IPR018637">
    <property type="entry name" value="DUF2059"/>
</dbReference>
<gene>
    <name evidence="3" type="ORF">SAMN06265374_1933</name>
</gene>
<feature type="domain" description="DUF2059" evidence="2">
    <location>
        <begin position="96"/>
        <end position="151"/>
    </location>
</feature>
<reference evidence="3 4" key="1">
    <citation type="submission" date="2017-05" db="EMBL/GenBank/DDBJ databases">
        <authorList>
            <person name="Varghese N."/>
            <person name="Submissions S."/>
        </authorList>
    </citation>
    <scope>NUCLEOTIDE SEQUENCE [LARGE SCALE GENOMIC DNA]</scope>
    <source>
        <strain evidence="3 4">DSM 15949</strain>
    </source>
</reference>
<dbReference type="RefSeq" id="WP_208997004.1">
    <property type="nucleotide sequence ID" value="NZ_BAAAEA010000003.1"/>
</dbReference>
<dbReference type="Proteomes" id="UP001157914">
    <property type="component" value="Unassembled WGS sequence"/>
</dbReference>
<keyword evidence="1" id="KW-0732">Signal</keyword>
<proteinExistence type="predicted"/>
<comment type="caution">
    <text evidence="3">The sequence shown here is derived from an EMBL/GenBank/DDBJ whole genome shotgun (WGS) entry which is preliminary data.</text>
</comment>
<evidence type="ECO:0000313" key="4">
    <source>
        <dbReference type="Proteomes" id="UP001157914"/>
    </source>
</evidence>
<sequence length="170" mass="18794">MKLAKRKMSVAFGTAMALGMIWSSAVAAQETFSESHLEAAKSVTIASKALEPFDAILPLLAEQTTNAFVQADPMRAEEAVAVTQEVALQLAPKRAELNAQLYKLWAARFTEEELLQLAEFYNTPLGVKLRDNIPQITGQSLQIAREWQDTLGTEMVAIVREELTKRASEQ</sequence>
<evidence type="ECO:0000259" key="2">
    <source>
        <dbReference type="Pfam" id="PF09832"/>
    </source>
</evidence>
<protein>
    <recommendedName>
        <fullName evidence="2">DUF2059 domain-containing protein</fullName>
    </recommendedName>
</protein>
<organism evidence="3 4">
    <name type="scientific">Roseibium denhamense</name>
    <dbReference type="NCBI Taxonomy" id="76305"/>
    <lineage>
        <taxon>Bacteria</taxon>
        <taxon>Pseudomonadati</taxon>
        <taxon>Pseudomonadota</taxon>
        <taxon>Alphaproteobacteria</taxon>
        <taxon>Hyphomicrobiales</taxon>
        <taxon>Stappiaceae</taxon>
        <taxon>Roseibium</taxon>
    </lineage>
</organism>
<dbReference type="Pfam" id="PF09832">
    <property type="entry name" value="DUF2059"/>
    <property type="match status" value="1"/>
</dbReference>
<accession>A0ABY1NUU0</accession>
<name>A0ABY1NUU0_9HYPH</name>
<feature type="signal peptide" evidence="1">
    <location>
        <begin position="1"/>
        <end position="27"/>
    </location>
</feature>
<evidence type="ECO:0000256" key="1">
    <source>
        <dbReference type="SAM" id="SignalP"/>
    </source>
</evidence>
<evidence type="ECO:0000313" key="3">
    <source>
        <dbReference type="EMBL" id="SMP18602.1"/>
    </source>
</evidence>